<dbReference type="RefSeq" id="WP_210058779.1">
    <property type="nucleotide sequence ID" value="NZ_BAAAMH010000007.1"/>
</dbReference>
<evidence type="ECO:0000313" key="2">
    <source>
        <dbReference type="EMBL" id="MBP2418888.1"/>
    </source>
</evidence>
<feature type="transmembrane region" description="Helical" evidence="1">
    <location>
        <begin position="164"/>
        <end position="184"/>
    </location>
</feature>
<gene>
    <name evidence="2" type="ORF">JOF54_003810</name>
</gene>
<feature type="transmembrane region" description="Helical" evidence="1">
    <location>
        <begin position="108"/>
        <end position="131"/>
    </location>
</feature>
<evidence type="ECO:0000313" key="3">
    <source>
        <dbReference type="Proteomes" id="UP000758168"/>
    </source>
</evidence>
<keyword evidence="1" id="KW-0472">Membrane</keyword>
<accession>A0ABS4ZF82</accession>
<dbReference type="EMBL" id="JAGIOB010000001">
    <property type="protein sequence ID" value="MBP2418888.1"/>
    <property type="molecule type" value="Genomic_DNA"/>
</dbReference>
<feature type="transmembrane region" description="Helical" evidence="1">
    <location>
        <begin position="82"/>
        <end position="101"/>
    </location>
</feature>
<feature type="transmembrane region" description="Helical" evidence="1">
    <location>
        <begin position="223"/>
        <end position="243"/>
    </location>
</feature>
<feature type="transmembrane region" description="Helical" evidence="1">
    <location>
        <begin position="12"/>
        <end position="36"/>
    </location>
</feature>
<comment type="caution">
    <text evidence="2">The sequence shown here is derived from an EMBL/GenBank/DDBJ whole genome shotgun (WGS) entry which is preliminary data.</text>
</comment>
<evidence type="ECO:0000256" key="1">
    <source>
        <dbReference type="SAM" id="Phobius"/>
    </source>
</evidence>
<keyword evidence="1" id="KW-0812">Transmembrane</keyword>
<name>A0ABS4ZF82_9ACTN</name>
<sequence length="248" mass="26361">MSAESSAPSPAWIGIARWAGTVAGLAFLGQSVLYLLDSMDILSAEVAYQQTNRGFQQDLADYYVALGERMHHLWWDVAIRDVLGPLGWLALMVLVLAVHGVTPSGRPLADLAVLFTVVGGSLAGLSDLLYLSRVSLWRRGALQPTPDLVASGRAGELVEEVSTYLQWGGFFVLAAAFVCLALTIRSSPGRPRFLSVVMLAEAAALLAFVLTAAADAWSLNDLTAVLAGMVLAPLVCIGTGWQLHRLAG</sequence>
<organism evidence="2 3">
    <name type="scientific">Microlunatus capsulatus</name>
    <dbReference type="NCBI Taxonomy" id="99117"/>
    <lineage>
        <taxon>Bacteria</taxon>
        <taxon>Bacillati</taxon>
        <taxon>Actinomycetota</taxon>
        <taxon>Actinomycetes</taxon>
        <taxon>Propionibacteriales</taxon>
        <taxon>Propionibacteriaceae</taxon>
        <taxon>Microlunatus</taxon>
    </lineage>
</organism>
<dbReference type="Proteomes" id="UP000758168">
    <property type="component" value="Unassembled WGS sequence"/>
</dbReference>
<protein>
    <submittedName>
        <fullName evidence="2">Uncharacterized protein</fullName>
    </submittedName>
</protein>
<reference evidence="2 3" key="1">
    <citation type="submission" date="2021-03" db="EMBL/GenBank/DDBJ databases">
        <title>Sequencing the genomes of 1000 actinobacteria strains.</title>
        <authorList>
            <person name="Klenk H.-P."/>
        </authorList>
    </citation>
    <scope>NUCLEOTIDE SEQUENCE [LARGE SCALE GENOMIC DNA]</scope>
    <source>
        <strain evidence="2 3">DSM 12936</strain>
    </source>
</reference>
<feature type="transmembrane region" description="Helical" evidence="1">
    <location>
        <begin position="196"/>
        <end position="217"/>
    </location>
</feature>
<proteinExistence type="predicted"/>
<keyword evidence="3" id="KW-1185">Reference proteome</keyword>
<keyword evidence="1" id="KW-1133">Transmembrane helix</keyword>